<reference evidence="1 2" key="1">
    <citation type="submission" date="2017-08" db="EMBL/GenBank/DDBJ databases">
        <authorList>
            <person name="Chaillou S."/>
        </authorList>
    </citation>
    <scope>NUCLEOTIDE SEQUENCE [LARGE SCALE GENOMIC DNA]</scope>
    <source>
        <strain evidence="1 2">MFPA15A1205</strain>
    </source>
</reference>
<comment type="caution">
    <text evidence="1">The sequence shown here is derived from an EMBL/GenBank/DDBJ whole genome shotgun (WGS) entry which is preliminary data.</text>
</comment>
<organism evidence="1 2">
    <name type="scientific">Pseudomonas lundensis</name>
    <dbReference type="NCBI Taxonomy" id="86185"/>
    <lineage>
        <taxon>Bacteria</taxon>
        <taxon>Pseudomonadati</taxon>
        <taxon>Pseudomonadota</taxon>
        <taxon>Gammaproteobacteria</taxon>
        <taxon>Pseudomonadales</taxon>
        <taxon>Pseudomonadaceae</taxon>
        <taxon>Pseudomonas</taxon>
    </lineage>
</organism>
<evidence type="ECO:0000313" key="1">
    <source>
        <dbReference type="EMBL" id="SOB51029.1"/>
    </source>
</evidence>
<protein>
    <submittedName>
        <fullName evidence="1">Uncharacterized protein</fullName>
    </submittedName>
</protein>
<dbReference type="AlphaFoldDB" id="A0AAX2H590"/>
<proteinExistence type="predicted"/>
<dbReference type="Proteomes" id="UP000219564">
    <property type="component" value="Unassembled WGS sequence"/>
</dbReference>
<gene>
    <name evidence="1" type="ORF">PLUA15_190056</name>
</gene>
<sequence>MCYRYSEQGKVVISFNLYISKELDLFVG</sequence>
<accession>A0AAX2H590</accession>
<evidence type="ECO:0000313" key="2">
    <source>
        <dbReference type="Proteomes" id="UP000219564"/>
    </source>
</evidence>
<dbReference type="EMBL" id="OBKZ01000011">
    <property type="protein sequence ID" value="SOB51029.1"/>
    <property type="molecule type" value="Genomic_DNA"/>
</dbReference>
<name>A0AAX2H590_9PSED</name>